<keyword evidence="2" id="KW-1185">Reference proteome</keyword>
<evidence type="ECO:0000313" key="2">
    <source>
        <dbReference type="Proteomes" id="UP000199111"/>
    </source>
</evidence>
<accession>A0A1I4DEQ3</accession>
<reference evidence="2" key="1">
    <citation type="submission" date="2016-10" db="EMBL/GenBank/DDBJ databases">
        <authorList>
            <person name="Varghese N."/>
            <person name="Submissions S."/>
        </authorList>
    </citation>
    <scope>NUCLEOTIDE SEQUENCE [LARGE SCALE GENOMIC DNA]</scope>
    <source>
        <strain evidence="2">CGMCC 4.2126</strain>
    </source>
</reference>
<evidence type="ECO:0000313" key="1">
    <source>
        <dbReference type="EMBL" id="SFK91543.1"/>
    </source>
</evidence>
<dbReference type="RefSeq" id="WP_093891438.1">
    <property type="nucleotide sequence ID" value="NZ_FOQY01000041.1"/>
</dbReference>
<dbReference type="AlphaFoldDB" id="A0A1I4DEQ3"/>
<dbReference type="EMBL" id="FOQY01000041">
    <property type="protein sequence ID" value="SFK91543.1"/>
    <property type="molecule type" value="Genomic_DNA"/>
</dbReference>
<protein>
    <submittedName>
        <fullName evidence="1">Uncharacterized protein</fullName>
    </submittedName>
</protein>
<sequence>MSILLPGFALGQEVNITFCGAQITDIGGNFIDVELADGEELTVLPGADGVEVTPAGTPQPAERVLAALAEVLTELGDIQHSRVIMAAAVLAHQQPDLTAREAAELTVNDTRDERARAAWNEARQMLALAEQAVDRG</sequence>
<dbReference type="Proteomes" id="UP000199111">
    <property type="component" value="Unassembled WGS sequence"/>
</dbReference>
<dbReference type="GeneID" id="96302908"/>
<name>A0A1I4DEQ3_9ACTN</name>
<proteinExistence type="predicted"/>
<gene>
    <name evidence="1" type="ORF">SAMN05216275_14110</name>
</gene>
<organism evidence="1 2">
    <name type="scientific">Streptosporangium canum</name>
    <dbReference type="NCBI Taxonomy" id="324952"/>
    <lineage>
        <taxon>Bacteria</taxon>
        <taxon>Bacillati</taxon>
        <taxon>Actinomycetota</taxon>
        <taxon>Actinomycetes</taxon>
        <taxon>Streptosporangiales</taxon>
        <taxon>Streptosporangiaceae</taxon>
        <taxon>Streptosporangium</taxon>
    </lineage>
</organism>